<dbReference type="GO" id="GO:0016151">
    <property type="term" value="F:nickel cation binding"/>
    <property type="evidence" value="ECO:0007669"/>
    <property type="project" value="UniProtKB-UniRule"/>
</dbReference>
<dbReference type="GO" id="GO:0051604">
    <property type="term" value="P:protein maturation"/>
    <property type="evidence" value="ECO:0007669"/>
    <property type="project" value="InterPro"/>
</dbReference>
<dbReference type="PIRSF" id="PIRSF004761">
    <property type="entry name" value="Hydrgn_mat_HypA"/>
    <property type="match status" value="1"/>
</dbReference>
<dbReference type="OrthoDB" id="288014at2"/>
<evidence type="ECO:0000256" key="4">
    <source>
        <dbReference type="ARBA" id="ARBA00022833"/>
    </source>
</evidence>
<name>A0A212RX80_RHOAC</name>
<dbReference type="InterPro" id="IPR000688">
    <property type="entry name" value="HypA/HybF"/>
</dbReference>
<organism evidence="6 7">
    <name type="scientific">Rhodoblastus acidophilus</name>
    <name type="common">Rhodopseudomonas acidophila</name>
    <dbReference type="NCBI Taxonomy" id="1074"/>
    <lineage>
        <taxon>Bacteria</taxon>
        <taxon>Pseudomonadati</taxon>
        <taxon>Pseudomonadota</taxon>
        <taxon>Alphaproteobacteria</taxon>
        <taxon>Hyphomicrobiales</taxon>
        <taxon>Rhodoblastaceae</taxon>
        <taxon>Rhodoblastus</taxon>
    </lineage>
</organism>
<reference evidence="7" key="1">
    <citation type="submission" date="2017-06" db="EMBL/GenBank/DDBJ databases">
        <authorList>
            <person name="Varghese N."/>
            <person name="Submissions S."/>
        </authorList>
    </citation>
    <scope>NUCLEOTIDE SEQUENCE [LARGE SCALE GENOMIC DNA]</scope>
    <source>
        <strain evidence="7">DSM 137</strain>
    </source>
</reference>
<dbReference type="AlphaFoldDB" id="A0A212RX80"/>
<sequence length="113" mass="12421">MHEMSLTEGVVEILVEEGRKQGFAKVKTVWLEIGALSGVEPEAMLFCFDVVARGTLAEGAKLEIVRTRGAGWCLDCAKTVALGERFGQCPECGQYHVQMTSGDEMRVKELEVE</sequence>
<dbReference type="PANTHER" id="PTHR34535:SF3">
    <property type="entry name" value="HYDROGENASE MATURATION FACTOR HYPA"/>
    <property type="match status" value="1"/>
</dbReference>
<dbReference type="GO" id="GO:0016530">
    <property type="term" value="F:metallochaperone activity"/>
    <property type="evidence" value="ECO:0007669"/>
    <property type="project" value="UniProtKB-ARBA"/>
</dbReference>
<evidence type="ECO:0000256" key="3">
    <source>
        <dbReference type="ARBA" id="ARBA00022723"/>
    </source>
</evidence>
<feature type="binding site" evidence="5">
    <location>
        <position position="73"/>
    </location>
    <ligand>
        <name>Zn(2+)</name>
        <dbReference type="ChEBI" id="CHEBI:29105"/>
    </ligand>
</feature>
<evidence type="ECO:0000313" key="6">
    <source>
        <dbReference type="EMBL" id="SNB77331.1"/>
    </source>
</evidence>
<dbReference type="PROSITE" id="PS01249">
    <property type="entry name" value="HYPA"/>
    <property type="match status" value="1"/>
</dbReference>
<gene>
    <name evidence="5" type="primary">hypA</name>
    <name evidence="6" type="ORF">SAMN06265338_108115</name>
</gene>
<feature type="binding site" evidence="5">
    <location>
        <position position="76"/>
    </location>
    <ligand>
        <name>Zn(2+)</name>
        <dbReference type="ChEBI" id="CHEBI:29105"/>
    </ligand>
</feature>
<keyword evidence="2 5" id="KW-0533">Nickel</keyword>
<dbReference type="InterPro" id="IPR020538">
    <property type="entry name" value="Hydgase_Ni_incorp_HypA/HybF_CS"/>
</dbReference>
<dbReference type="Pfam" id="PF01155">
    <property type="entry name" value="HypA"/>
    <property type="match status" value="1"/>
</dbReference>
<accession>A0A212RX80</accession>
<dbReference type="Gene3D" id="3.30.2320.80">
    <property type="match status" value="1"/>
</dbReference>
<dbReference type="HAMAP" id="MF_00213">
    <property type="entry name" value="HypA_HybF"/>
    <property type="match status" value="1"/>
</dbReference>
<dbReference type="FunFam" id="3.30.2320.80:FF:000001">
    <property type="entry name" value="Hydrogenase maturation factor HypA"/>
    <property type="match status" value="1"/>
</dbReference>
<evidence type="ECO:0000256" key="1">
    <source>
        <dbReference type="ARBA" id="ARBA00010748"/>
    </source>
</evidence>
<keyword evidence="7" id="KW-1185">Reference proteome</keyword>
<dbReference type="NCBIfam" id="TIGR00100">
    <property type="entry name" value="hypA"/>
    <property type="match status" value="1"/>
</dbReference>
<protein>
    <recommendedName>
        <fullName evidence="5">Hydrogenase maturation factor HypA</fullName>
    </recommendedName>
</protein>
<evidence type="ECO:0000256" key="2">
    <source>
        <dbReference type="ARBA" id="ARBA00022596"/>
    </source>
</evidence>
<comment type="similarity">
    <text evidence="1 5">Belongs to the HypA/HybF family.</text>
</comment>
<keyword evidence="4 5" id="KW-0862">Zinc</keyword>
<dbReference type="GO" id="GO:0008270">
    <property type="term" value="F:zinc ion binding"/>
    <property type="evidence" value="ECO:0007669"/>
    <property type="project" value="UniProtKB-UniRule"/>
</dbReference>
<feature type="binding site" evidence="5">
    <location>
        <position position="89"/>
    </location>
    <ligand>
        <name>Zn(2+)</name>
        <dbReference type="ChEBI" id="CHEBI:29105"/>
    </ligand>
</feature>
<evidence type="ECO:0000256" key="5">
    <source>
        <dbReference type="HAMAP-Rule" id="MF_00213"/>
    </source>
</evidence>
<feature type="binding site" evidence="5">
    <location>
        <position position="2"/>
    </location>
    <ligand>
        <name>Ni(2+)</name>
        <dbReference type="ChEBI" id="CHEBI:49786"/>
    </ligand>
</feature>
<dbReference type="Proteomes" id="UP000198418">
    <property type="component" value="Unassembled WGS sequence"/>
</dbReference>
<dbReference type="RefSeq" id="WP_088521494.1">
    <property type="nucleotide sequence ID" value="NZ_FYDG01000008.1"/>
</dbReference>
<comment type="function">
    <text evidence="5">Involved in the maturation of [NiFe] hydrogenases. Required for nickel insertion into the metal center of the hydrogenase.</text>
</comment>
<feature type="binding site" evidence="5">
    <location>
        <position position="92"/>
    </location>
    <ligand>
        <name>Zn(2+)</name>
        <dbReference type="ChEBI" id="CHEBI:29105"/>
    </ligand>
</feature>
<evidence type="ECO:0000313" key="7">
    <source>
        <dbReference type="Proteomes" id="UP000198418"/>
    </source>
</evidence>
<keyword evidence="3 5" id="KW-0479">Metal-binding</keyword>
<dbReference type="PANTHER" id="PTHR34535">
    <property type="entry name" value="HYDROGENASE MATURATION FACTOR HYPA"/>
    <property type="match status" value="1"/>
</dbReference>
<proteinExistence type="inferred from homology"/>
<dbReference type="EMBL" id="FYDG01000008">
    <property type="protein sequence ID" value="SNB77331.1"/>
    <property type="molecule type" value="Genomic_DNA"/>
</dbReference>